<gene>
    <name evidence="1" type="ORF">PITC_020250</name>
</gene>
<accession>A0A0A2KH41</accession>
<dbReference type="HOGENOM" id="CLU_3069418_0_0_1"/>
<name>A0A0A2KH41_PENIT</name>
<sequence>MAYPREPSEPEQQNNAWRIFIGDMISLWFLRRRCIRHKRTTRASSPVHPLHCR</sequence>
<dbReference type="AlphaFoldDB" id="A0A0A2KH41"/>
<organism evidence="1 2">
    <name type="scientific">Penicillium italicum</name>
    <name type="common">Blue mold</name>
    <dbReference type="NCBI Taxonomy" id="40296"/>
    <lineage>
        <taxon>Eukaryota</taxon>
        <taxon>Fungi</taxon>
        <taxon>Dikarya</taxon>
        <taxon>Ascomycota</taxon>
        <taxon>Pezizomycotina</taxon>
        <taxon>Eurotiomycetes</taxon>
        <taxon>Eurotiomycetidae</taxon>
        <taxon>Eurotiales</taxon>
        <taxon>Aspergillaceae</taxon>
        <taxon>Penicillium</taxon>
    </lineage>
</organism>
<protein>
    <submittedName>
        <fullName evidence="1">Uncharacterized protein</fullName>
    </submittedName>
</protein>
<dbReference type="Proteomes" id="UP000030104">
    <property type="component" value="Unassembled WGS sequence"/>
</dbReference>
<evidence type="ECO:0000313" key="2">
    <source>
        <dbReference type="Proteomes" id="UP000030104"/>
    </source>
</evidence>
<evidence type="ECO:0000313" key="1">
    <source>
        <dbReference type="EMBL" id="KGO67119.1"/>
    </source>
</evidence>
<reference evidence="1 2" key="1">
    <citation type="journal article" date="2015" name="Mol. Plant Microbe Interact.">
        <title>Genome, transcriptome, and functional analyses of Penicillium expansum provide new insights into secondary metabolism and pathogenicity.</title>
        <authorList>
            <person name="Ballester A.R."/>
            <person name="Marcet-Houben M."/>
            <person name="Levin E."/>
            <person name="Sela N."/>
            <person name="Selma-Lazaro C."/>
            <person name="Carmona L."/>
            <person name="Wisniewski M."/>
            <person name="Droby S."/>
            <person name="Gonzalez-Candelas L."/>
            <person name="Gabaldon T."/>
        </authorList>
    </citation>
    <scope>NUCLEOTIDE SEQUENCE [LARGE SCALE GENOMIC DNA]</scope>
    <source>
        <strain evidence="1 2">PHI-1</strain>
    </source>
</reference>
<proteinExistence type="predicted"/>
<keyword evidence="2" id="KW-1185">Reference proteome</keyword>
<comment type="caution">
    <text evidence="1">The sequence shown here is derived from an EMBL/GenBank/DDBJ whole genome shotgun (WGS) entry which is preliminary data.</text>
</comment>
<dbReference type="EMBL" id="JQGA01001317">
    <property type="protein sequence ID" value="KGO67119.1"/>
    <property type="molecule type" value="Genomic_DNA"/>
</dbReference>